<dbReference type="AlphaFoldDB" id="L8H8Y1"/>
<dbReference type="SUPFAM" id="SSF56672">
    <property type="entry name" value="DNA/RNA polymerases"/>
    <property type="match status" value="1"/>
</dbReference>
<dbReference type="RefSeq" id="XP_004344936.1">
    <property type="nucleotide sequence ID" value="XM_004344886.1"/>
</dbReference>
<dbReference type="Proteomes" id="UP000011083">
    <property type="component" value="Unassembled WGS sequence"/>
</dbReference>
<reference evidence="2 3" key="1">
    <citation type="journal article" date="2013" name="Genome Biol.">
        <title>Genome of Acanthamoeba castellanii highlights extensive lateral gene transfer and early evolution of tyrosine kinase signaling.</title>
        <authorList>
            <person name="Clarke M."/>
            <person name="Lohan A.J."/>
            <person name="Liu B."/>
            <person name="Lagkouvardos I."/>
            <person name="Roy S."/>
            <person name="Zafar N."/>
            <person name="Bertelli C."/>
            <person name="Schilde C."/>
            <person name="Kianianmomeni A."/>
            <person name="Burglin T.R."/>
            <person name="Frech C."/>
            <person name="Turcotte B."/>
            <person name="Kopec K.O."/>
            <person name="Synnott J.M."/>
            <person name="Choo C."/>
            <person name="Paponov I."/>
            <person name="Finkler A."/>
            <person name="Soon Heng Tan C."/>
            <person name="Hutchins A.P."/>
            <person name="Weinmeier T."/>
            <person name="Rattei T."/>
            <person name="Chu J.S."/>
            <person name="Gimenez G."/>
            <person name="Irimia M."/>
            <person name="Rigden D.J."/>
            <person name="Fitzpatrick D.A."/>
            <person name="Lorenzo-Morales J."/>
            <person name="Bateman A."/>
            <person name="Chiu C.H."/>
            <person name="Tang P."/>
            <person name="Hegemann P."/>
            <person name="Fromm H."/>
            <person name="Raoult D."/>
            <person name="Greub G."/>
            <person name="Miranda-Saavedra D."/>
            <person name="Chen N."/>
            <person name="Nash P."/>
            <person name="Ginger M.L."/>
            <person name="Horn M."/>
            <person name="Schaap P."/>
            <person name="Caler L."/>
            <person name="Loftus B."/>
        </authorList>
    </citation>
    <scope>NUCLEOTIDE SEQUENCE [LARGE SCALE GENOMIC DNA]</scope>
    <source>
        <strain evidence="2 3">Neff</strain>
    </source>
</reference>
<dbReference type="VEuPathDB" id="AmoebaDB:ACA1_285520"/>
<organism evidence="2 3">
    <name type="scientific">Acanthamoeba castellanii (strain ATCC 30010 / Neff)</name>
    <dbReference type="NCBI Taxonomy" id="1257118"/>
    <lineage>
        <taxon>Eukaryota</taxon>
        <taxon>Amoebozoa</taxon>
        <taxon>Discosea</taxon>
        <taxon>Longamoebia</taxon>
        <taxon>Centramoebida</taxon>
        <taxon>Acanthamoebidae</taxon>
        <taxon>Acanthamoeba</taxon>
    </lineage>
</organism>
<evidence type="ECO:0000259" key="1">
    <source>
        <dbReference type="PROSITE" id="PS50878"/>
    </source>
</evidence>
<proteinExistence type="predicted"/>
<dbReference type="InterPro" id="IPR000477">
    <property type="entry name" value="RT_dom"/>
</dbReference>
<dbReference type="GeneID" id="14922073"/>
<dbReference type="InterPro" id="IPR043128">
    <property type="entry name" value="Rev_trsase/Diguanyl_cyclase"/>
</dbReference>
<dbReference type="InterPro" id="IPR052055">
    <property type="entry name" value="Hepadnavirus_pol/RT"/>
</dbReference>
<protein>
    <recommendedName>
        <fullName evidence="1">Reverse transcriptase domain-containing protein</fullName>
    </recommendedName>
</protein>
<dbReference type="PROSITE" id="PS50878">
    <property type="entry name" value="RT_POL"/>
    <property type="match status" value="1"/>
</dbReference>
<keyword evidence="3" id="KW-1185">Reference proteome</keyword>
<feature type="domain" description="Reverse transcriptase" evidence="1">
    <location>
        <begin position="1"/>
        <end position="52"/>
    </location>
</feature>
<dbReference type="PANTHER" id="PTHR33050:SF7">
    <property type="entry name" value="RIBONUCLEASE H"/>
    <property type="match status" value="1"/>
</dbReference>
<dbReference type="EMBL" id="KB007908">
    <property type="protein sequence ID" value="ELR21193.1"/>
    <property type="molecule type" value="Genomic_DNA"/>
</dbReference>
<name>L8H8Y1_ACACF</name>
<dbReference type="Gene3D" id="3.30.70.270">
    <property type="match status" value="1"/>
</dbReference>
<sequence length="161" mass="17815">MDDIIVMAHSQEEALQAHNTTLSTLANLSWVVNWDKSSLKPSQAKEFLGLIINTTSEPQFQNNWDSQIQLTPAVVCDLKEWSISLTKWDGRVATLHPFDEVLDTNASLGGWGAALKGLSTTSMGWWKQLGHHINKLELKAVHHAIKSLLPLLKGSFSGVTM</sequence>
<dbReference type="PANTHER" id="PTHR33050">
    <property type="entry name" value="REVERSE TRANSCRIPTASE DOMAIN-CONTAINING PROTEIN"/>
    <property type="match status" value="1"/>
</dbReference>
<evidence type="ECO:0000313" key="2">
    <source>
        <dbReference type="EMBL" id="ELR21193.1"/>
    </source>
</evidence>
<dbReference type="InterPro" id="IPR043502">
    <property type="entry name" value="DNA/RNA_pol_sf"/>
</dbReference>
<gene>
    <name evidence="2" type="ORF">ACA1_285520</name>
</gene>
<dbReference type="OrthoDB" id="6083831at2759"/>
<dbReference type="KEGG" id="acan:ACA1_285520"/>
<evidence type="ECO:0000313" key="3">
    <source>
        <dbReference type="Proteomes" id="UP000011083"/>
    </source>
</evidence>
<accession>L8H8Y1</accession>